<comment type="subcellular location">
    <subcellularLocation>
        <location evidence="1">Cell membrane</location>
        <topology evidence="1">Multi-pass membrane protein</topology>
    </subcellularLocation>
</comment>
<comment type="caution">
    <text evidence="12">The sequence shown here is derived from an EMBL/GenBank/DDBJ whole genome shotgun (WGS) entry which is preliminary data.</text>
</comment>
<proteinExistence type="inferred from homology"/>
<dbReference type="FunFam" id="1.20.1070.10:FF:000496">
    <property type="entry name" value="Predicted protein"/>
    <property type="match status" value="1"/>
</dbReference>
<keyword evidence="2" id="KW-1003">Cell membrane</keyword>
<dbReference type="GO" id="GO:0005886">
    <property type="term" value="C:plasma membrane"/>
    <property type="evidence" value="ECO:0007669"/>
    <property type="project" value="UniProtKB-SubCell"/>
</dbReference>
<feature type="transmembrane region" description="Helical" evidence="10">
    <location>
        <begin position="171"/>
        <end position="192"/>
    </location>
</feature>
<feature type="transmembrane region" description="Helical" evidence="10">
    <location>
        <begin position="234"/>
        <end position="257"/>
    </location>
</feature>
<evidence type="ECO:0000256" key="2">
    <source>
        <dbReference type="ARBA" id="ARBA00022475"/>
    </source>
</evidence>
<gene>
    <name evidence="12" type="primary">ADRB3_1</name>
    <name evidence="12" type="ORF">OS493_010292</name>
</gene>
<feature type="transmembrane region" description="Helical" evidence="10">
    <location>
        <begin position="66"/>
        <end position="88"/>
    </location>
</feature>
<evidence type="ECO:0000256" key="7">
    <source>
        <dbReference type="ARBA" id="ARBA00023170"/>
    </source>
</evidence>
<keyword evidence="13" id="KW-1185">Reference proteome</keyword>
<keyword evidence="6 10" id="KW-0472">Membrane</keyword>
<dbReference type="InterPro" id="IPR017452">
    <property type="entry name" value="GPCR_Rhodpsn_7TM"/>
</dbReference>
<dbReference type="Pfam" id="PF00001">
    <property type="entry name" value="7tm_1"/>
    <property type="match status" value="2"/>
</dbReference>
<dbReference type="GO" id="GO:0004930">
    <property type="term" value="F:G protein-coupled receptor activity"/>
    <property type="evidence" value="ECO:0007669"/>
    <property type="project" value="UniProtKB-KW"/>
</dbReference>
<reference evidence="12" key="1">
    <citation type="submission" date="2023-01" db="EMBL/GenBank/DDBJ databases">
        <title>Genome assembly of the deep-sea coral Lophelia pertusa.</title>
        <authorList>
            <person name="Herrera S."/>
            <person name="Cordes E."/>
        </authorList>
    </citation>
    <scope>NUCLEOTIDE SEQUENCE</scope>
    <source>
        <strain evidence="12">USNM1676648</strain>
        <tissue evidence="12">Polyp</tissue>
    </source>
</reference>
<evidence type="ECO:0000256" key="3">
    <source>
        <dbReference type="ARBA" id="ARBA00022692"/>
    </source>
</evidence>
<evidence type="ECO:0000259" key="11">
    <source>
        <dbReference type="PROSITE" id="PS50262"/>
    </source>
</evidence>
<dbReference type="PANTHER" id="PTHR24248">
    <property type="entry name" value="ADRENERGIC RECEPTOR-RELATED G-PROTEIN COUPLED RECEPTOR"/>
    <property type="match status" value="1"/>
</dbReference>
<keyword evidence="7 9" id="KW-0675">Receptor</keyword>
<keyword evidence="5 9" id="KW-0297">G-protein coupled receptor</keyword>
<dbReference type="Gene3D" id="1.20.1070.10">
    <property type="entry name" value="Rhodopsin 7-helix transmembrane proteins"/>
    <property type="match status" value="1"/>
</dbReference>
<feature type="domain" description="G-protein coupled receptors family 1 profile" evidence="11">
    <location>
        <begin position="45"/>
        <end position="286"/>
    </location>
</feature>
<evidence type="ECO:0000256" key="5">
    <source>
        <dbReference type="ARBA" id="ARBA00023040"/>
    </source>
</evidence>
<feature type="transmembrane region" description="Helical" evidence="10">
    <location>
        <begin position="103"/>
        <end position="126"/>
    </location>
</feature>
<evidence type="ECO:0000313" key="13">
    <source>
        <dbReference type="Proteomes" id="UP001163046"/>
    </source>
</evidence>
<evidence type="ECO:0000256" key="1">
    <source>
        <dbReference type="ARBA" id="ARBA00004651"/>
    </source>
</evidence>
<dbReference type="PROSITE" id="PS00237">
    <property type="entry name" value="G_PROTEIN_RECEP_F1_1"/>
    <property type="match status" value="1"/>
</dbReference>
<dbReference type="CDD" id="cd14967">
    <property type="entry name" value="7tmA_amine_R-like"/>
    <property type="match status" value="1"/>
</dbReference>
<name>A0A9X0A3A8_9CNID</name>
<dbReference type="GO" id="GO:0071880">
    <property type="term" value="P:adenylate cyclase-activating adrenergic receptor signaling pathway"/>
    <property type="evidence" value="ECO:0007669"/>
    <property type="project" value="TreeGrafter"/>
</dbReference>
<dbReference type="SUPFAM" id="SSF81321">
    <property type="entry name" value="Family A G protein-coupled receptor-like"/>
    <property type="match status" value="1"/>
</dbReference>
<keyword evidence="3 9" id="KW-0812">Transmembrane</keyword>
<dbReference type="PRINTS" id="PR00237">
    <property type="entry name" value="GPCRRHODOPSN"/>
</dbReference>
<protein>
    <submittedName>
        <fullName evidence="12">Beta3-adrenergic receptor</fullName>
    </submittedName>
</protein>
<dbReference type="GO" id="GO:0043410">
    <property type="term" value="P:positive regulation of MAPK cascade"/>
    <property type="evidence" value="ECO:0007669"/>
    <property type="project" value="TreeGrafter"/>
</dbReference>
<dbReference type="AlphaFoldDB" id="A0A9X0A3A8"/>
<dbReference type="PROSITE" id="PS50262">
    <property type="entry name" value="G_PROTEIN_RECEP_F1_2"/>
    <property type="match status" value="1"/>
</dbReference>
<comment type="similarity">
    <text evidence="9">Belongs to the G-protein coupled receptor 1 family.</text>
</comment>
<dbReference type="InterPro" id="IPR000276">
    <property type="entry name" value="GPCR_Rhodpsn"/>
</dbReference>
<dbReference type="SMART" id="SM01381">
    <property type="entry name" value="7TM_GPCR_Srsx"/>
    <property type="match status" value="1"/>
</dbReference>
<evidence type="ECO:0000256" key="9">
    <source>
        <dbReference type="RuleBase" id="RU000688"/>
    </source>
</evidence>
<dbReference type="EMBL" id="MU825400">
    <property type="protein sequence ID" value="KAJ7392641.1"/>
    <property type="molecule type" value="Genomic_DNA"/>
</dbReference>
<feature type="transmembrane region" description="Helical" evidence="10">
    <location>
        <begin position="147"/>
        <end position="165"/>
    </location>
</feature>
<evidence type="ECO:0000256" key="10">
    <source>
        <dbReference type="SAM" id="Phobius"/>
    </source>
</evidence>
<evidence type="ECO:0000313" key="12">
    <source>
        <dbReference type="EMBL" id="KAJ7392641.1"/>
    </source>
</evidence>
<evidence type="ECO:0000256" key="6">
    <source>
        <dbReference type="ARBA" id="ARBA00023136"/>
    </source>
</evidence>
<dbReference type="Proteomes" id="UP001163046">
    <property type="component" value="Unassembled WGS sequence"/>
</dbReference>
<keyword evidence="4 10" id="KW-1133">Transmembrane helix</keyword>
<dbReference type="PANTHER" id="PTHR24248:SF163">
    <property type="entry name" value="HISTAMINE H2 RECEPTOR-LIKE"/>
    <property type="match status" value="1"/>
</dbReference>
<keyword evidence="8 9" id="KW-0807">Transducer</keyword>
<dbReference type="OrthoDB" id="5951059at2759"/>
<sequence length="358" mass="40225">MTFRQIMNDSLPTNSTREVTDSQRNLSFIAANVFLVVIIVFAVFGNTLVCLACVMSKRMQSFTSAFIISLAATDILVGAISMPVWLSVNLTGKPDYVNFPTFYNAWLCFDIVCGTASIMNLVFISIDRFLAVNHPLRYPIIVTRNRIAIGIAFIWIYSVTIAAINPLKWPGYPLFVSLASFFVPLLIMVLAYSRIFHVALTHARSIRRVHPGQSIKHRRVAENFHRDVKAARTLSIVIGAFVACWCPFFVITLVFTYCKTCKVPSDVLAMIKWLHYGNSALNPIIYSCLNRNFRAAVKDVLRRISVNRGMTHAHSVTSRHAIISVNNGPNAHDHRLSWISQQGDGFRKTTTALPEVQK</sequence>
<evidence type="ECO:0000256" key="4">
    <source>
        <dbReference type="ARBA" id="ARBA00022989"/>
    </source>
</evidence>
<organism evidence="12 13">
    <name type="scientific">Desmophyllum pertusum</name>
    <dbReference type="NCBI Taxonomy" id="174260"/>
    <lineage>
        <taxon>Eukaryota</taxon>
        <taxon>Metazoa</taxon>
        <taxon>Cnidaria</taxon>
        <taxon>Anthozoa</taxon>
        <taxon>Hexacorallia</taxon>
        <taxon>Scleractinia</taxon>
        <taxon>Caryophylliina</taxon>
        <taxon>Caryophylliidae</taxon>
        <taxon>Desmophyllum</taxon>
    </lineage>
</organism>
<feature type="transmembrane region" description="Helical" evidence="10">
    <location>
        <begin position="29"/>
        <end position="54"/>
    </location>
</feature>
<accession>A0A9X0A3A8</accession>
<evidence type="ECO:0000256" key="8">
    <source>
        <dbReference type="ARBA" id="ARBA00023224"/>
    </source>
</evidence>